<proteinExistence type="predicted"/>
<reference evidence="2" key="1">
    <citation type="journal article" date="2018" name="Data Brief">
        <title>Genome sequence data from 17 accessions of Ensete ventricosum, a staple food crop for millions in Ethiopia.</title>
        <authorList>
            <person name="Yemataw Z."/>
            <person name="Muzemil S."/>
            <person name="Ambachew D."/>
            <person name="Tripathi L."/>
            <person name="Tesfaye K."/>
            <person name="Chala A."/>
            <person name="Farbos A."/>
            <person name="O'Neill P."/>
            <person name="Moore K."/>
            <person name="Grant M."/>
            <person name="Studholme D.J."/>
        </authorList>
    </citation>
    <scope>NUCLEOTIDE SEQUENCE [LARGE SCALE GENOMIC DNA]</scope>
    <source>
        <tissue evidence="2">Leaf</tissue>
    </source>
</reference>
<protein>
    <submittedName>
        <fullName evidence="2">Uncharacterized protein</fullName>
    </submittedName>
</protein>
<evidence type="ECO:0000313" key="2">
    <source>
        <dbReference type="EMBL" id="RZR71329.1"/>
    </source>
</evidence>
<dbReference type="Proteomes" id="UP000290560">
    <property type="component" value="Unassembled WGS sequence"/>
</dbReference>
<name>A0A444FWH4_ENSVE</name>
<evidence type="ECO:0000256" key="1">
    <source>
        <dbReference type="SAM" id="MobiDB-lite"/>
    </source>
</evidence>
<dbReference type="EMBL" id="KV875517">
    <property type="protein sequence ID" value="RZR71329.1"/>
    <property type="molecule type" value="Genomic_DNA"/>
</dbReference>
<dbReference type="AlphaFoldDB" id="A0A444FWH4"/>
<gene>
    <name evidence="2" type="ORF">BHM03_00004686</name>
</gene>
<organism evidence="2">
    <name type="scientific">Ensete ventricosum</name>
    <name type="common">Abyssinian banana</name>
    <name type="synonym">Musa ensete</name>
    <dbReference type="NCBI Taxonomy" id="4639"/>
    <lineage>
        <taxon>Eukaryota</taxon>
        <taxon>Viridiplantae</taxon>
        <taxon>Streptophyta</taxon>
        <taxon>Embryophyta</taxon>
        <taxon>Tracheophyta</taxon>
        <taxon>Spermatophyta</taxon>
        <taxon>Magnoliopsida</taxon>
        <taxon>Liliopsida</taxon>
        <taxon>Zingiberales</taxon>
        <taxon>Musaceae</taxon>
        <taxon>Ensete</taxon>
    </lineage>
</organism>
<feature type="region of interest" description="Disordered" evidence="1">
    <location>
        <begin position="46"/>
        <end position="130"/>
    </location>
</feature>
<accession>A0A444FWH4</accession>
<feature type="compositionally biased region" description="Basic and acidic residues" evidence="1">
    <location>
        <begin position="119"/>
        <end position="130"/>
    </location>
</feature>
<sequence length="130" mass="14448">MLLNHRDDNLHSGGRVRDIVISEQASKSNKQAKRIHNLAMVKYRGESSKMGQAGPLPQAAASGLQVQTRSQAGPLPREPFESDKSRQTKGKKRDSSIVTVPTVTDPVDRGSQSQRKRHSTQDRTVERRAH</sequence>